<keyword evidence="2" id="KW-1185">Reference proteome</keyword>
<dbReference type="AlphaFoldDB" id="A0A915EKB4"/>
<dbReference type="WBParaSite" id="jg685.2">
    <property type="protein sequence ID" value="jg685.2"/>
    <property type="gene ID" value="jg685"/>
</dbReference>
<keyword evidence="1" id="KW-1133">Transmembrane helix</keyword>
<reference evidence="3" key="1">
    <citation type="submission" date="2022-11" db="UniProtKB">
        <authorList>
            <consortium name="WormBaseParasite"/>
        </authorList>
    </citation>
    <scope>IDENTIFICATION</scope>
</reference>
<feature type="transmembrane region" description="Helical" evidence="1">
    <location>
        <begin position="57"/>
        <end position="83"/>
    </location>
</feature>
<evidence type="ECO:0000313" key="3">
    <source>
        <dbReference type="WBParaSite" id="jg685.2"/>
    </source>
</evidence>
<proteinExistence type="predicted"/>
<sequence length="100" mass="11097">MAVLNKMIVLLSIVVPIIVVLCFGFTAAQTIQHRCNQNCSQYSDLALCVEMAVLNKMIVLLTIVVPIIVVLCFGVTLYLFTLIHLPVFWSSRGEACQVLQ</sequence>
<dbReference type="Proteomes" id="UP000887574">
    <property type="component" value="Unplaced"/>
</dbReference>
<evidence type="ECO:0000256" key="1">
    <source>
        <dbReference type="SAM" id="Phobius"/>
    </source>
</evidence>
<name>A0A915EKB4_9BILA</name>
<protein>
    <submittedName>
        <fullName evidence="3">Uncharacterized protein</fullName>
    </submittedName>
</protein>
<keyword evidence="1" id="KW-0812">Transmembrane</keyword>
<keyword evidence="1" id="KW-0472">Membrane</keyword>
<accession>A0A915EKB4</accession>
<feature type="transmembrane region" description="Helical" evidence="1">
    <location>
        <begin position="7"/>
        <end position="28"/>
    </location>
</feature>
<evidence type="ECO:0000313" key="2">
    <source>
        <dbReference type="Proteomes" id="UP000887574"/>
    </source>
</evidence>
<organism evidence="2 3">
    <name type="scientific">Ditylenchus dipsaci</name>
    <dbReference type="NCBI Taxonomy" id="166011"/>
    <lineage>
        <taxon>Eukaryota</taxon>
        <taxon>Metazoa</taxon>
        <taxon>Ecdysozoa</taxon>
        <taxon>Nematoda</taxon>
        <taxon>Chromadorea</taxon>
        <taxon>Rhabditida</taxon>
        <taxon>Tylenchina</taxon>
        <taxon>Tylenchomorpha</taxon>
        <taxon>Sphaerularioidea</taxon>
        <taxon>Anguinidae</taxon>
        <taxon>Anguininae</taxon>
        <taxon>Ditylenchus</taxon>
    </lineage>
</organism>